<comment type="cofactor">
    <cofactor evidence="1">
        <name>Mg(2+)</name>
        <dbReference type="ChEBI" id="CHEBI:18420"/>
    </cofactor>
</comment>
<dbReference type="RefSeq" id="WP_013712380.1">
    <property type="nucleotide sequence ID" value="NC_015408.1"/>
</dbReference>
<evidence type="ECO:0000313" key="8">
    <source>
        <dbReference type="EMBL" id="AEB41302.1"/>
    </source>
</evidence>
<evidence type="ECO:0000256" key="6">
    <source>
        <dbReference type="ARBA" id="ARBA00023229"/>
    </source>
</evidence>
<name>A0AA34RCM9_CHLPE</name>
<dbReference type="InterPro" id="IPR000092">
    <property type="entry name" value="Polyprenyl_synt"/>
</dbReference>
<dbReference type="InterPro" id="IPR008949">
    <property type="entry name" value="Isoprenoid_synthase_dom_sf"/>
</dbReference>
<accession>A0AA34RCM9</accession>
<dbReference type="KEGG" id="cpm:G5S_0293"/>
<evidence type="ECO:0000313" key="9">
    <source>
        <dbReference type="Proteomes" id="UP000008305"/>
    </source>
</evidence>
<dbReference type="PROSITE" id="PS00444">
    <property type="entry name" value="POLYPRENYL_SYNTHASE_2"/>
    <property type="match status" value="1"/>
</dbReference>
<keyword evidence="4" id="KW-0479">Metal-binding</keyword>
<dbReference type="Pfam" id="PF00348">
    <property type="entry name" value="polyprenyl_synt"/>
    <property type="match status" value="1"/>
</dbReference>
<keyword evidence="3 7" id="KW-0808">Transferase</keyword>
<dbReference type="Proteomes" id="UP000008305">
    <property type="component" value="Chromosome"/>
</dbReference>
<dbReference type="SUPFAM" id="SSF48576">
    <property type="entry name" value="Terpenoid synthases"/>
    <property type="match status" value="1"/>
</dbReference>
<keyword evidence="5" id="KW-0460">Magnesium</keyword>
<evidence type="ECO:0000256" key="7">
    <source>
        <dbReference type="RuleBase" id="RU004466"/>
    </source>
</evidence>
<evidence type="ECO:0000256" key="4">
    <source>
        <dbReference type="ARBA" id="ARBA00022723"/>
    </source>
</evidence>
<keyword evidence="6" id="KW-0414">Isoprene biosynthesis</keyword>
<dbReference type="EMBL" id="CP002608">
    <property type="protein sequence ID" value="AEB41302.1"/>
    <property type="molecule type" value="Genomic_DNA"/>
</dbReference>
<evidence type="ECO:0000256" key="2">
    <source>
        <dbReference type="ARBA" id="ARBA00006706"/>
    </source>
</evidence>
<organism evidence="8 9">
    <name type="scientific">Chlamydia pecorum (strain ATCC VR-628 / DSM 29919 / E58)</name>
    <name type="common">Chlamydophila pecorum</name>
    <dbReference type="NCBI Taxonomy" id="331635"/>
    <lineage>
        <taxon>Bacteria</taxon>
        <taxon>Pseudomonadati</taxon>
        <taxon>Chlamydiota</taxon>
        <taxon>Chlamydiia</taxon>
        <taxon>Chlamydiales</taxon>
        <taxon>Chlamydiaceae</taxon>
        <taxon>Chlamydia/Chlamydophila group</taxon>
        <taxon>Chlamydia</taxon>
    </lineage>
</organism>
<dbReference type="GO" id="GO:0046872">
    <property type="term" value="F:metal ion binding"/>
    <property type="evidence" value="ECO:0007669"/>
    <property type="project" value="UniProtKB-KW"/>
</dbReference>
<dbReference type="InterPro" id="IPR033749">
    <property type="entry name" value="Polyprenyl_synt_CS"/>
</dbReference>
<keyword evidence="9" id="KW-1185">Reference proteome</keyword>
<dbReference type="PANTHER" id="PTHR43281:SF1">
    <property type="entry name" value="FARNESYL DIPHOSPHATE SYNTHASE"/>
    <property type="match status" value="1"/>
</dbReference>
<evidence type="ECO:0000256" key="1">
    <source>
        <dbReference type="ARBA" id="ARBA00001946"/>
    </source>
</evidence>
<sequence>MEVFEIFDTYRPAIEAAIEESLDEFGESEKTIRAPVEYALKTGGKRIRPLLVCMLAHGIGKHCDVMDSALAVEFAHTSTLIADDLPCMDNDDERRGRPTVHKVFGEALALLASYALIPAAYSHFHKNAKKLKKQGYNPQAIDVAYDIILEVTNRNIGCAGVLGGQYDDMFFSNKGREHVQSIMVKKTGALFEIASVSGWLFGGGSPNLLPQIIEFSRHFGLLFQIKDDFLDYEKDREHIGLNYIVLFGENEALKLLETSANTCLSILETLSKYDLKDHSELEALINFMRVRFN</sequence>
<gene>
    <name evidence="8" type="ordered locus">G5S_0293</name>
</gene>
<dbReference type="GO" id="GO:0004659">
    <property type="term" value="F:prenyltransferase activity"/>
    <property type="evidence" value="ECO:0007669"/>
    <property type="project" value="InterPro"/>
</dbReference>
<dbReference type="GO" id="GO:0008299">
    <property type="term" value="P:isoprenoid biosynthetic process"/>
    <property type="evidence" value="ECO:0007669"/>
    <property type="project" value="UniProtKB-KW"/>
</dbReference>
<dbReference type="SFLD" id="SFLDS00005">
    <property type="entry name" value="Isoprenoid_Synthase_Type_I"/>
    <property type="match status" value="1"/>
</dbReference>
<dbReference type="PROSITE" id="PS00723">
    <property type="entry name" value="POLYPRENYL_SYNTHASE_1"/>
    <property type="match status" value="1"/>
</dbReference>
<comment type="similarity">
    <text evidence="2 7">Belongs to the FPP/GGPP synthase family.</text>
</comment>
<proteinExistence type="inferred from homology"/>
<reference evidence="8 9" key="1">
    <citation type="journal article" date="2011" name="J. Bacteriol.">
        <title>Genome sequence of the obligate intracellular animal pathogen Chlamydia pecorum E58.</title>
        <authorList>
            <person name="Mojica S."/>
            <person name="Huot Creasy H."/>
            <person name="Daugherty S."/>
            <person name="Read T.D."/>
            <person name="Kim T."/>
            <person name="Kaltenboeck B."/>
            <person name="Bavoil P."/>
            <person name="Myers G.S."/>
        </authorList>
    </citation>
    <scope>NUCLEOTIDE SEQUENCE [LARGE SCALE GENOMIC DNA]</scope>
    <source>
        <strain evidence="8 9">E58</strain>
    </source>
</reference>
<dbReference type="EC" id="2.5.1.-" evidence="8"/>
<evidence type="ECO:0000256" key="3">
    <source>
        <dbReference type="ARBA" id="ARBA00022679"/>
    </source>
</evidence>
<protein>
    <submittedName>
        <fullName evidence="8">Geranyl transtransferase</fullName>
        <ecNumber evidence="8">2.5.1.-</ecNumber>
    </submittedName>
</protein>
<dbReference type="Gene3D" id="1.10.600.10">
    <property type="entry name" value="Farnesyl Diphosphate Synthase"/>
    <property type="match status" value="1"/>
</dbReference>
<evidence type="ECO:0000256" key="5">
    <source>
        <dbReference type="ARBA" id="ARBA00022842"/>
    </source>
</evidence>
<dbReference type="PANTHER" id="PTHR43281">
    <property type="entry name" value="FARNESYL DIPHOSPHATE SYNTHASE"/>
    <property type="match status" value="1"/>
</dbReference>
<dbReference type="AlphaFoldDB" id="A0AA34RCM9"/>